<protein>
    <submittedName>
        <fullName evidence="2">IS1595 family transposase ISLesa1</fullName>
    </submittedName>
</protein>
<gene>
    <name evidence="2" type="ORF">CRYO30217_01115</name>
</gene>
<dbReference type="Proteomes" id="UP000683507">
    <property type="component" value="Chromosome"/>
</dbReference>
<evidence type="ECO:0000313" key="3">
    <source>
        <dbReference type="Proteomes" id="UP000683507"/>
    </source>
</evidence>
<dbReference type="NCBIfam" id="NF033547">
    <property type="entry name" value="transpos_IS1595"/>
    <property type="match status" value="1"/>
</dbReference>
<dbReference type="PANTHER" id="PTHR33293:SF1">
    <property type="entry name" value="INSERTION ELEMENT IS1 1 PROTEIN INSB-RELATED"/>
    <property type="match status" value="1"/>
</dbReference>
<dbReference type="SMART" id="SM01126">
    <property type="entry name" value="DDE_Tnp_IS1595"/>
    <property type="match status" value="1"/>
</dbReference>
<dbReference type="InterPro" id="IPR024445">
    <property type="entry name" value="Tnp_ISXO2-like"/>
</dbReference>
<evidence type="ECO:0000259" key="1">
    <source>
        <dbReference type="SMART" id="SM01126"/>
    </source>
</evidence>
<dbReference type="KEGG" id="ptan:CRYO30217_01115"/>
<dbReference type="Pfam" id="PF12762">
    <property type="entry name" value="DDE_Tnp_IS1595"/>
    <property type="match status" value="1"/>
</dbReference>
<dbReference type="RefSeq" id="WP_258541333.1">
    <property type="nucleotide sequence ID" value="NZ_OU015584.1"/>
</dbReference>
<dbReference type="AlphaFoldDB" id="A0A916JL46"/>
<sequence length="344" mass="40468">MTIEERLQYVEEIRRKVLGEDLMFHRSGHIDGRPNCPHCKSEDIYKNGKYKDKQKYVCKSCGKGFGLLTGTCVHRIHKKELWGSFIDMTLQSFSIRDISKKLGLSIQTVFDWRHKLLSSIENIDSKEFKGIVEMDDVQMRFNQKGRKTGFIEEKRRTIIGINRHGNRQSFRLKKKRKRGISNDQVSFLLCIDRYGTIETGLLKIGKISIKSLGYCLNDKFVSRFNTDNIFVTDECKSYNLLQMYGFDHESLNIRRKEWSRGTFHLNTLNNTDGRFKSWIKSSFSSVSTKYLNNYLNYFKVLKFILDSDNKVEDFIKKSLKDDSTQVRFSKIENSYWNFVNSFSI</sequence>
<dbReference type="PANTHER" id="PTHR33293">
    <property type="entry name" value="INSERTION ELEMENT IS1 1 PROTEIN INSB-RELATED"/>
    <property type="match status" value="1"/>
</dbReference>
<feature type="domain" description="ISXO2-like transposase" evidence="1">
    <location>
        <begin position="127"/>
        <end position="303"/>
    </location>
</feature>
<evidence type="ECO:0000313" key="2">
    <source>
        <dbReference type="EMBL" id="CAG5079906.1"/>
    </source>
</evidence>
<keyword evidence="3" id="KW-1185">Reference proteome</keyword>
<name>A0A916JL46_9FLAO</name>
<organism evidence="2 3">
    <name type="scientific">Parvicella tangerina</name>
    <dbReference type="NCBI Taxonomy" id="2829795"/>
    <lineage>
        <taxon>Bacteria</taxon>
        <taxon>Pseudomonadati</taxon>
        <taxon>Bacteroidota</taxon>
        <taxon>Flavobacteriia</taxon>
        <taxon>Flavobacteriales</taxon>
        <taxon>Parvicellaceae</taxon>
        <taxon>Parvicella</taxon>
    </lineage>
</organism>
<dbReference type="InterPro" id="IPR051354">
    <property type="entry name" value="Transposase_27_IS1"/>
</dbReference>
<proteinExistence type="predicted"/>
<dbReference type="EMBL" id="OU015584">
    <property type="protein sequence ID" value="CAG5079906.1"/>
    <property type="molecule type" value="Genomic_DNA"/>
</dbReference>
<reference evidence="2" key="1">
    <citation type="submission" date="2021-04" db="EMBL/GenBank/DDBJ databases">
        <authorList>
            <person name="Rodrigo-Torres L."/>
            <person name="Arahal R. D."/>
            <person name="Lucena T."/>
        </authorList>
    </citation>
    <scope>NUCLEOTIDE SEQUENCE</scope>
    <source>
        <strain evidence="2">AS29M-1</strain>
    </source>
</reference>
<accession>A0A916JL46</accession>